<protein>
    <recommendedName>
        <fullName evidence="3">Threonine dehydratase</fullName>
    </recommendedName>
</protein>
<organism evidence="1 2">
    <name type="scientific">Neobacillus notoginsengisoli</name>
    <dbReference type="NCBI Taxonomy" id="1578198"/>
    <lineage>
        <taxon>Bacteria</taxon>
        <taxon>Bacillati</taxon>
        <taxon>Bacillota</taxon>
        <taxon>Bacilli</taxon>
        <taxon>Bacillales</taxon>
        <taxon>Bacillaceae</taxon>
        <taxon>Neobacillus</taxon>
    </lineage>
</organism>
<accession>A0A417YXQ7</accession>
<dbReference type="Proteomes" id="UP000284416">
    <property type="component" value="Unassembled WGS sequence"/>
</dbReference>
<dbReference type="AlphaFoldDB" id="A0A417YXQ7"/>
<proteinExistence type="predicted"/>
<reference evidence="1 2" key="1">
    <citation type="journal article" date="2017" name="Int. J. Syst. Evol. Microbiol.">
        <title>Bacillus notoginsengisoli sp. nov., a novel bacterium isolated from the rhizosphere of Panax notoginseng.</title>
        <authorList>
            <person name="Zhang M.Y."/>
            <person name="Cheng J."/>
            <person name="Cai Y."/>
            <person name="Zhang T.Y."/>
            <person name="Wu Y.Y."/>
            <person name="Manikprabhu D."/>
            <person name="Li W.J."/>
            <person name="Zhang Y.X."/>
        </authorList>
    </citation>
    <scope>NUCLEOTIDE SEQUENCE [LARGE SCALE GENOMIC DNA]</scope>
    <source>
        <strain evidence="1 2">JCM 30743</strain>
    </source>
</reference>
<keyword evidence="2" id="KW-1185">Reference proteome</keyword>
<name>A0A417YXQ7_9BACI</name>
<evidence type="ECO:0000313" key="1">
    <source>
        <dbReference type="EMBL" id="RHW42270.1"/>
    </source>
</evidence>
<dbReference type="RefSeq" id="WP_118919926.1">
    <property type="nucleotide sequence ID" value="NZ_QWEG01000003.1"/>
</dbReference>
<evidence type="ECO:0008006" key="3">
    <source>
        <dbReference type="Google" id="ProtNLM"/>
    </source>
</evidence>
<sequence length="77" mass="9023">MEFSLDNFECVLPVEITIDDDNGRYMVRKSDTSGVFFNSPSELISWIKAHLKEEEFLKPDAFRQMLGKLDEYEQSNQ</sequence>
<comment type="caution">
    <text evidence="1">The sequence shown here is derived from an EMBL/GenBank/DDBJ whole genome shotgun (WGS) entry which is preliminary data.</text>
</comment>
<dbReference type="EMBL" id="QWEG01000003">
    <property type="protein sequence ID" value="RHW42270.1"/>
    <property type="molecule type" value="Genomic_DNA"/>
</dbReference>
<dbReference type="OrthoDB" id="2691866at2"/>
<evidence type="ECO:0000313" key="2">
    <source>
        <dbReference type="Proteomes" id="UP000284416"/>
    </source>
</evidence>
<gene>
    <name evidence="1" type="ORF">D1B31_06515</name>
</gene>